<organism evidence="2 3">
    <name type="scientific">Limnovirga soli</name>
    <dbReference type="NCBI Taxonomy" id="2656915"/>
    <lineage>
        <taxon>Bacteria</taxon>
        <taxon>Pseudomonadati</taxon>
        <taxon>Bacteroidota</taxon>
        <taxon>Chitinophagia</taxon>
        <taxon>Chitinophagales</taxon>
        <taxon>Chitinophagaceae</taxon>
        <taxon>Limnovirga</taxon>
    </lineage>
</organism>
<proteinExistence type="predicted"/>
<dbReference type="RefSeq" id="WP_171606125.1">
    <property type="nucleotide sequence ID" value="NZ_WHPF01000002.1"/>
</dbReference>
<dbReference type="InterPro" id="IPR007899">
    <property type="entry name" value="CHAD_dom"/>
</dbReference>
<dbReference type="PANTHER" id="PTHR39339:SF1">
    <property type="entry name" value="CHAD DOMAIN-CONTAINING PROTEIN"/>
    <property type="match status" value="1"/>
</dbReference>
<accession>A0A8J8F9X2</accession>
<evidence type="ECO:0000313" key="3">
    <source>
        <dbReference type="Proteomes" id="UP000598971"/>
    </source>
</evidence>
<dbReference type="SMART" id="SM00880">
    <property type="entry name" value="CHAD"/>
    <property type="match status" value="1"/>
</dbReference>
<evidence type="ECO:0000313" key="2">
    <source>
        <dbReference type="EMBL" id="NNV54195.1"/>
    </source>
</evidence>
<name>A0A8J8F9X2_9BACT</name>
<protein>
    <submittedName>
        <fullName evidence="2">CHAD domain-containing protein</fullName>
    </submittedName>
</protein>
<dbReference type="Proteomes" id="UP000598971">
    <property type="component" value="Unassembled WGS sequence"/>
</dbReference>
<comment type="caution">
    <text evidence="2">The sequence shown here is derived from an EMBL/GenBank/DDBJ whole genome shotgun (WGS) entry which is preliminary data.</text>
</comment>
<dbReference type="Gene3D" id="1.40.20.10">
    <property type="entry name" value="CHAD domain"/>
    <property type="match status" value="1"/>
</dbReference>
<feature type="domain" description="CHAD" evidence="1">
    <location>
        <begin position="8"/>
        <end position="249"/>
    </location>
</feature>
<evidence type="ECO:0000259" key="1">
    <source>
        <dbReference type="SMART" id="SM00880"/>
    </source>
</evidence>
<keyword evidence="3" id="KW-1185">Reference proteome</keyword>
<dbReference type="PANTHER" id="PTHR39339">
    <property type="entry name" value="SLR1444 PROTEIN"/>
    <property type="match status" value="1"/>
</dbReference>
<dbReference type="Pfam" id="PF05235">
    <property type="entry name" value="CHAD"/>
    <property type="match status" value="1"/>
</dbReference>
<dbReference type="InterPro" id="IPR038186">
    <property type="entry name" value="CHAD_dom_sf"/>
</dbReference>
<gene>
    <name evidence="2" type="ORF">GD597_01900</name>
</gene>
<sequence>MQTPLEKYFALRVKNLFNHLHDFELNGDEVSLHDLRVEMKKLRAIIKFLHNIYPKQKLKKPSNLLRNIFQDAGYVREAQILDAWLQKYQYNTITQIYYPREKLVHMIDEFRKKTEQLKGDCKEVIESVSNYVHSTNEILAEQYFVSLNASVEKLCRKNLPQTEWHELRKLIKQRIYAYNWVQHHEEKEDSNFSYFHKLQETIGLWHDLEIIKDSLSQKQVYLSQDIEVQKDFNLAWDKLTGTLKQREKMVEELLARQLVHE</sequence>
<dbReference type="AlphaFoldDB" id="A0A8J8F9X2"/>
<dbReference type="EMBL" id="WHPF01000002">
    <property type="protein sequence ID" value="NNV54195.1"/>
    <property type="molecule type" value="Genomic_DNA"/>
</dbReference>
<reference evidence="2" key="1">
    <citation type="submission" date="2019-10" db="EMBL/GenBank/DDBJ databases">
        <title>Draft genome sequence of Panacibacter sp. KCS-6.</title>
        <authorList>
            <person name="Yim K.J."/>
        </authorList>
    </citation>
    <scope>NUCLEOTIDE SEQUENCE</scope>
    <source>
        <strain evidence="2">KCS-6</strain>
    </source>
</reference>